<dbReference type="InterPro" id="IPR003406">
    <property type="entry name" value="Glyco_trans_14"/>
</dbReference>
<dbReference type="GO" id="GO:0016757">
    <property type="term" value="F:glycosyltransferase activity"/>
    <property type="evidence" value="ECO:0007669"/>
    <property type="project" value="UniProtKB-KW"/>
</dbReference>
<dbReference type="InterPro" id="IPR026541">
    <property type="entry name" value="MRG_dom"/>
</dbReference>
<sequence>MRLPSCLLFSIYFYLTIAHSPRFVRRPEVANLKCDRLLQADRLYTFKNSFLHRHSLVPQPLNMSCAEIRKRIFMGATMFEPLESPFAIARNVYKDYEFHELSVAAHCHPDIHFCFVIDKNSASTFKRNMRQLERCVPTVHIASENLSLKSTGFNQNWAHYTCMKKLLQVAPQWKYLIQLQNNDILLKSTAILSDIFTILNGANDLMNETISQQKRINQKLDWNVSSLGLFPKGDPRNKAQLIFRAGLIQASLHRETIKWIVEKVNMTKLLDQFNWKEYGVDEFWLPTLHASVDLGMPGSIDDCELGVKLNRPLTRLDHWNHHYSPINCKSHFQRNSICILGVEDLPELVETLHFGANKVLPSFDWAVISCLYEHLFNGIHIRKERLSVQKKNEYQELRIVKCHRQRRLAKLRKTKENYFTKSSNLRNFTGISEEFHKDDAFDYNFCQKKSARNMKWRKGDVVMADWNGCFYKAKIINVSENDGETHYKIHYDSWSSKWDQVIPESETGKWEAFTAEAEEAARKQIKGVKARAKGRKRLAVGGGESDATPSAPKKEAKGQTSPLDFPETLKDILCDDYHKMTNLGLYIAMPAKVTVRQIIQEFCAKIAASGEGEMTVEVQYVDGEKVTKKTTKHEFTAYAHMMERLINSLFTRCLCVDRDKQQFQRLEDELLKIEEKNNNGLMKPFAPSEHFGVVYLLRLLVKINGDSNFIDACDHYSFFKHSSDLMKHLLDNIDNYYDKDAYNETDRSTA</sequence>
<evidence type="ECO:0000313" key="10">
    <source>
        <dbReference type="WBParaSite" id="MBELARI_LOCUS13494"/>
    </source>
</evidence>
<dbReference type="Pfam" id="PF02485">
    <property type="entry name" value="Branch"/>
    <property type="match status" value="1"/>
</dbReference>
<proteinExistence type="predicted"/>
<dbReference type="PANTHER" id="PTHR46671:SF7">
    <property type="entry name" value="CORE-2_I-BRANCHING ENZYME"/>
    <property type="match status" value="1"/>
</dbReference>
<evidence type="ECO:0000256" key="1">
    <source>
        <dbReference type="ARBA" id="ARBA00004606"/>
    </source>
</evidence>
<dbReference type="GO" id="GO:0016020">
    <property type="term" value="C:membrane"/>
    <property type="evidence" value="ECO:0007669"/>
    <property type="project" value="UniProtKB-SubCell"/>
</dbReference>
<evidence type="ECO:0000259" key="8">
    <source>
        <dbReference type="SMART" id="SM00743"/>
    </source>
</evidence>
<dbReference type="WBParaSite" id="MBELARI_LOCUS13494">
    <property type="protein sequence ID" value="MBELARI_LOCUS13494"/>
    <property type="gene ID" value="MBELARI_LOCUS13494"/>
</dbReference>
<organism evidence="9 10">
    <name type="scientific">Mesorhabditis belari</name>
    <dbReference type="NCBI Taxonomy" id="2138241"/>
    <lineage>
        <taxon>Eukaryota</taxon>
        <taxon>Metazoa</taxon>
        <taxon>Ecdysozoa</taxon>
        <taxon>Nematoda</taxon>
        <taxon>Chromadorea</taxon>
        <taxon>Rhabditida</taxon>
        <taxon>Rhabditina</taxon>
        <taxon>Rhabditomorpha</taxon>
        <taxon>Rhabditoidea</taxon>
        <taxon>Rhabditidae</taxon>
        <taxon>Mesorhabditinae</taxon>
        <taxon>Mesorhabditis</taxon>
    </lineage>
</organism>
<dbReference type="Pfam" id="PF05712">
    <property type="entry name" value="MRG"/>
    <property type="match status" value="1"/>
</dbReference>
<dbReference type="PANTHER" id="PTHR46671">
    <property type="entry name" value="PROTEIN CBG11221"/>
    <property type="match status" value="1"/>
</dbReference>
<keyword evidence="5" id="KW-0325">Glycoprotein</keyword>
<keyword evidence="3" id="KW-0808">Transferase</keyword>
<evidence type="ECO:0000256" key="6">
    <source>
        <dbReference type="SAM" id="MobiDB-lite"/>
    </source>
</evidence>
<comment type="subcellular location">
    <subcellularLocation>
        <location evidence="1">Membrane</location>
        <topology evidence="1">Single-pass type II membrane protein</topology>
    </subcellularLocation>
</comment>
<dbReference type="PROSITE" id="PS51640">
    <property type="entry name" value="MRG"/>
    <property type="match status" value="1"/>
</dbReference>
<keyword evidence="2" id="KW-0328">Glycosyltransferase</keyword>
<dbReference type="AlphaFoldDB" id="A0AAF3EHK9"/>
<evidence type="ECO:0000256" key="7">
    <source>
        <dbReference type="SAM" id="SignalP"/>
    </source>
</evidence>
<evidence type="ECO:0000256" key="5">
    <source>
        <dbReference type="ARBA" id="ARBA00023180"/>
    </source>
</evidence>
<dbReference type="Proteomes" id="UP000887575">
    <property type="component" value="Unassembled WGS sequence"/>
</dbReference>
<protein>
    <recommendedName>
        <fullName evidence="8">Agenet domain-containing protein</fullName>
    </recommendedName>
</protein>
<feature type="signal peptide" evidence="7">
    <location>
        <begin position="1"/>
        <end position="18"/>
    </location>
</feature>
<keyword evidence="7" id="KW-0732">Signal</keyword>
<feature type="region of interest" description="Disordered" evidence="6">
    <location>
        <begin position="534"/>
        <end position="563"/>
    </location>
</feature>
<evidence type="ECO:0000256" key="4">
    <source>
        <dbReference type="ARBA" id="ARBA00023136"/>
    </source>
</evidence>
<evidence type="ECO:0000313" key="9">
    <source>
        <dbReference type="Proteomes" id="UP000887575"/>
    </source>
</evidence>
<dbReference type="Pfam" id="PF22732">
    <property type="entry name" value="MSL3_chromo-like"/>
    <property type="match status" value="1"/>
</dbReference>
<dbReference type="InterPro" id="IPR016197">
    <property type="entry name" value="Chromo-like_dom_sf"/>
</dbReference>
<feature type="domain" description="Agenet" evidence="8">
    <location>
        <begin position="454"/>
        <end position="521"/>
    </location>
</feature>
<keyword evidence="9" id="KW-1185">Reference proteome</keyword>
<dbReference type="InterPro" id="IPR014002">
    <property type="entry name" value="Agenet_dom_plant"/>
</dbReference>
<feature type="chain" id="PRO_5042219254" description="Agenet domain-containing protein" evidence="7">
    <location>
        <begin position="19"/>
        <end position="750"/>
    </location>
</feature>
<evidence type="ECO:0000256" key="3">
    <source>
        <dbReference type="ARBA" id="ARBA00022679"/>
    </source>
</evidence>
<dbReference type="SUPFAM" id="SSF54160">
    <property type="entry name" value="Chromo domain-like"/>
    <property type="match status" value="1"/>
</dbReference>
<evidence type="ECO:0000256" key="2">
    <source>
        <dbReference type="ARBA" id="ARBA00022676"/>
    </source>
</evidence>
<reference evidence="10" key="1">
    <citation type="submission" date="2024-02" db="UniProtKB">
        <authorList>
            <consortium name="WormBaseParasite"/>
        </authorList>
    </citation>
    <scope>IDENTIFICATION</scope>
</reference>
<dbReference type="Gene3D" id="2.30.30.140">
    <property type="match status" value="1"/>
</dbReference>
<accession>A0AAF3EHK9</accession>
<keyword evidence="4" id="KW-0472">Membrane</keyword>
<dbReference type="SMART" id="SM00743">
    <property type="entry name" value="Agenet"/>
    <property type="match status" value="1"/>
</dbReference>
<dbReference type="InterPro" id="IPR038217">
    <property type="entry name" value="MRG_C_sf"/>
</dbReference>
<dbReference type="Gene3D" id="1.10.274.30">
    <property type="entry name" value="MRG domain"/>
    <property type="match status" value="1"/>
</dbReference>
<dbReference type="InterPro" id="IPR053820">
    <property type="entry name" value="MSL3_chromo-like"/>
</dbReference>
<name>A0AAF3EHK9_9BILA</name>